<evidence type="ECO:0000313" key="5">
    <source>
        <dbReference type="Proteomes" id="UP000039865"/>
    </source>
</evidence>
<feature type="signal peptide" evidence="3">
    <location>
        <begin position="1"/>
        <end position="28"/>
    </location>
</feature>
<evidence type="ECO:0000313" key="4">
    <source>
        <dbReference type="EMBL" id="CDW87705.1"/>
    </source>
</evidence>
<dbReference type="Proteomes" id="UP000039865">
    <property type="component" value="Unassembled WGS sequence"/>
</dbReference>
<evidence type="ECO:0000256" key="3">
    <source>
        <dbReference type="SAM" id="SignalP"/>
    </source>
</evidence>
<dbReference type="InParanoid" id="A0A078AZ25"/>
<feature type="transmembrane region" description="Helical" evidence="2">
    <location>
        <begin position="124"/>
        <end position="149"/>
    </location>
</feature>
<dbReference type="EMBL" id="CCKQ01015857">
    <property type="protein sequence ID" value="CDW87705.1"/>
    <property type="molecule type" value="Genomic_DNA"/>
</dbReference>
<keyword evidence="2" id="KW-1133">Transmembrane helix</keyword>
<dbReference type="AlphaFoldDB" id="A0A078AZ25"/>
<keyword evidence="2" id="KW-0812">Transmembrane</keyword>
<feature type="compositionally biased region" description="Polar residues" evidence="1">
    <location>
        <begin position="252"/>
        <end position="261"/>
    </location>
</feature>
<evidence type="ECO:0000256" key="2">
    <source>
        <dbReference type="SAM" id="Phobius"/>
    </source>
</evidence>
<proteinExistence type="predicted"/>
<keyword evidence="5" id="KW-1185">Reference proteome</keyword>
<evidence type="ECO:0000256" key="1">
    <source>
        <dbReference type="SAM" id="MobiDB-lite"/>
    </source>
</evidence>
<feature type="compositionally biased region" description="Polar residues" evidence="1">
    <location>
        <begin position="216"/>
        <end position="234"/>
    </location>
</feature>
<organism evidence="4 5">
    <name type="scientific">Stylonychia lemnae</name>
    <name type="common">Ciliate</name>
    <dbReference type="NCBI Taxonomy" id="5949"/>
    <lineage>
        <taxon>Eukaryota</taxon>
        <taxon>Sar</taxon>
        <taxon>Alveolata</taxon>
        <taxon>Ciliophora</taxon>
        <taxon>Intramacronucleata</taxon>
        <taxon>Spirotrichea</taxon>
        <taxon>Stichotrichia</taxon>
        <taxon>Sporadotrichida</taxon>
        <taxon>Oxytrichidae</taxon>
        <taxon>Stylonychinae</taxon>
        <taxon>Stylonychia</taxon>
    </lineage>
</organism>
<keyword evidence="3" id="KW-0732">Signal</keyword>
<dbReference type="OrthoDB" id="324250at2759"/>
<name>A0A078AZ25_STYLE</name>
<feature type="region of interest" description="Disordered" evidence="1">
    <location>
        <begin position="210"/>
        <end position="261"/>
    </location>
</feature>
<keyword evidence="2" id="KW-0472">Membrane</keyword>
<feature type="transmembrane region" description="Helical" evidence="2">
    <location>
        <begin position="52"/>
        <end position="76"/>
    </location>
</feature>
<feature type="transmembrane region" description="Helical" evidence="2">
    <location>
        <begin position="85"/>
        <end position="104"/>
    </location>
</feature>
<protein>
    <submittedName>
        <fullName evidence="4">Uncharacterized protein</fullName>
    </submittedName>
</protein>
<sequence length="261" mass="29089">MKKKSQSILKHLITISLTLNLIISFTSGQTTGDTTTTDTEFQTGNLEIYEGLVLGIGKGTLTVCCFGIIGLVICFFKDMTATPSLMVAAGIILPLLVLLIIWFMPKESLKTDSEKTEKQITDGFRVRTGIFSALIFLVCILMSLVMCGAKLTTQLTGQKVDSELQTAQPKKNPNQMQTRKLQLQLQSQSLEKPADESQSKLMGQKVVIDQEEGLPSRQNLEDSQLIERTNQRQLQGMGIVDDEENSQEKDFNFSQEQEQYP</sequence>
<feature type="chain" id="PRO_5001729794" evidence="3">
    <location>
        <begin position="29"/>
        <end position="261"/>
    </location>
</feature>
<reference evidence="4 5" key="1">
    <citation type="submission" date="2014-06" db="EMBL/GenBank/DDBJ databases">
        <authorList>
            <person name="Swart Estienne"/>
        </authorList>
    </citation>
    <scope>NUCLEOTIDE SEQUENCE [LARGE SCALE GENOMIC DNA]</scope>
    <source>
        <strain evidence="4 5">130c</strain>
    </source>
</reference>
<gene>
    <name evidence="4" type="primary">Contig949.g1039</name>
    <name evidence="4" type="ORF">STYLEM_16817</name>
</gene>
<accession>A0A078AZ25</accession>